<proteinExistence type="predicted"/>
<evidence type="ECO:0000313" key="1">
    <source>
        <dbReference type="EMBL" id="RJL16383.1"/>
    </source>
</evidence>
<evidence type="ECO:0000313" key="2">
    <source>
        <dbReference type="Proteomes" id="UP000283587"/>
    </source>
</evidence>
<dbReference type="AlphaFoldDB" id="A0A419A7F3"/>
<dbReference type="RefSeq" id="WP_119898003.1">
    <property type="nucleotide sequence ID" value="NZ_QNRC01000011.1"/>
</dbReference>
<dbReference type="EMBL" id="QZEW01000035">
    <property type="protein sequence ID" value="RJL16383.1"/>
    <property type="molecule type" value="Genomic_DNA"/>
</dbReference>
<organism evidence="1 2">
    <name type="scientific">Paracoccus siganidrum</name>
    <dbReference type="NCBI Taxonomy" id="1276757"/>
    <lineage>
        <taxon>Bacteria</taxon>
        <taxon>Pseudomonadati</taxon>
        <taxon>Pseudomonadota</taxon>
        <taxon>Alphaproteobacteria</taxon>
        <taxon>Rhodobacterales</taxon>
        <taxon>Paracoccaceae</taxon>
        <taxon>Paracoccus</taxon>
    </lineage>
</organism>
<sequence>MQIAKLHPGLVQPHPDRAAIAQLEQAFLEEMLKYCGPKPMAGAFSGGAGEDHFGSFLVQHQAAILSSAIDFGLAARLDGGRG</sequence>
<reference evidence="2" key="1">
    <citation type="submission" date="2018-09" db="EMBL/GenBank/DDBJ databases">
        <title>Paracoccus onubensis nov. sp. a moderate halophilic bacterium isolated from Gruta de las Maravillas (Aracena, Spain).</title>
        <authorList>
            <person name="Jurado V."/>
            <person name="Gutierrez-Patricio S."/>
            <person name="Gonzalez-Pimentel J.L."/>
            <person name="Miller A.Z."/>
            <person name="Laiz L."/>
            <person name="Saiz-Jimenez C."/>
        </authorList>
    </citation>
    <scope>NUCLEOTIDE SEQUENCE [LARGE SCALE GENOMIC DNA]</scope>
    <source>
        <strain evidence="2">DSM 26381</strain>
    </source>
</reference>
<protein>
    <recommendedName>
        <fullName evidence="3">Flagellar protein FlgJ N-terminal domain-containing protein</fullName>
    </recommendedName>
</protein>
<comment type="caution">
    <text evidence="1">The sequence shown here is derived from an EMBL/GenBank/DDBJ whole genome shotgun (WGS) entry which is preliminary data.</text>
</comment>
<name>A0A419A7F3_9RHOB</name>
<gene>
    <name evidence="1" type="ORF">D3P05_09870</name>
</gene>
<dbReference type="Proteomes" id="UP000283587">
    <property type="component" value="Unassembled WGS sequence"/>
</dbReference>
<dbReference type="OrthoDB" id="7690273at2"/>
<keyword evidence="2" id="KW-1185">Reference proteome</keyword>
<evidence type="ECO:0008006" key="3">
    <source>
        <dbReference type="Google" id="ProtNLM"/>
    </source>
</evidence>
<accession>A0A419A7F3</accession>